<sequence length="88" mass="9250">MDAKTAKTSTRVARTATQADALPTQGMVLIGIFGSESAPEALLRFPSGRLRRVKPGSRLSAGVIEAIDSSSLILSKNGQNKRLKIPGS</sequence>
<reference evidence="1 2" key="1">
    <citation type="submission" date="2019-10" db="EMBL/GenBank/DDBJ databases">
        <title>Epibacterium sp. nov., isolated from seawater.</title>
        <authorList>
            <person name="Zhang X."/>
            <person name="Li N."/>
        </authorList>
    </citation>
    <scope>NUCLEOTIDE SEQUENCE [LARGE SCALE GENOMIC DNA]</scope>
    <source>
        <strain evidence="1 2">SM1969</strain>
    </source>
</reference>
<evidence type="ECO:0008006" key="3">
    <source>
        <dbReference type="Google" id="ProtNLM"/>
    </source>
</evidence>
<dbReference type="Proteomes" id="UP000436694">
    <property type="component" value="Unassembled WGS sequence"/>
</dbReference>
<gene>
    <name evidence="1" type="ORF">GG681_00645</name>
</gene>
<dbReference type="RefSeq" id="WP_153544066.1">
    <property type="nucleotide sequence ID" value="NZ_WIXK01000001.1"/>
</dbReference>
<dbReference type="AlphaFoldDB" id="A0A844AJV6"/>
<organism evidence="1 2">
    <name type="scientific">Tritonibacter aquimaris</name>
    <dbReference type="NCBI Taxonomy" id="2663379"/>
    <lineage>
        <taxon>Bacteria</taxon>
        <taxon>Pseudomonadati</taxon>
        <taxon>Pseudomonadota</taxon>
        <taxon>Alphaproteobacteria</taxon>
        <taxon>Rhodobacterales</taxon>
        <taxon>Paracoccaceae</taxon>
        <taxon>Tritonibacter</taxon>
    </lineage>
</organism>
<dbReference type="EMBL" id="WIXK01000001">
    <property type="protein sequence ID" value="MQY41139.1"/>
    <property type="molecule type" value="Genomic_DNA"/>
</dbReference>
<evidence type="ECO:0000313" key="2">
    <source>
        <dbReference type="Proteomes" id="UP000436694"/>
    </source>
</evidence>
<accession>A0A844AJV6</accession>
<evidence type="ECO:0000313" key="1">
    <source>
        <dbReference type="EMBL" id="MQY41139.1"/>
    </source>
</evidence>
<keyword evidence="2" id="KW-1185">Reference proteome</keyword>
<protein>
    <recommendedName>
        <fullName evidence="3">Type IV pilus biogenesis</fullName>
    </recommendedName>
</protein>
<proteinExistence type="predicted"/>
<comment type="caution">
    <text evidence="1">The sequence shown here is derived from an EMBL/GenBank/DDBJ whole genome shotgun (WGS) entry which is preliminary data.</text>
</comment>
<name>A0A844AJV6_9RHOB</name>